<dbReference type="Proteomes" id="UP000192678">
    <property type="component" value="Unassembled WGS sequence"/>
</dbReference>
<gene>
    <name evidence="2" type="ORF">SAMN04488101_11518</name>
</gene>
<keyword evidence="3" id="KW-1185">Reference proteome</keyword>
<name>A0A1W2ERP8_9SPHI</name>
<dbReference type="GO" id="GO:0016747">
    <property type="term" value="F:acyltransferase activity, transferring groups other than amino-acyl groups"/>
    <property type="evidence" value="ECO:0007669"/>
    <property type="project" value="InterPro"/>
</dbReference>
<feature type="domain" description="N-acetyltransferase" evidence="1">
    <location>
        <begin position="32"/>
        <end position="164"/>
    </location>
</feature>
<accession>A0A1W2ERP8</accession>
<dbReference type="STRING" id="475255.SAMN04488101_11518"/>
<dbReference type="PANTHER" id="PTHR43610">
    <property type="entry name" value="BLL6696 PROTEIN"/>
    <property type="match status" value="1"/>
</dbReference>
<dbReference type="InterPro" id="IPR000182">
    <property type="entry name" value="GNAT_dom"/>
</dbReference>
<protein>
    <submittedName>
        <fullName evidence="2">Protein N-acetyltransferase, RimJ/RimL family</fullName>
    </submittedName>
</protein>
<dbReference type="InterPro" id="IPR016181">
    <property type="entry name" value="Acyl_CoA_acyltransferase"/>
</dbReference>
<reference evidence="2 3" key="1">
    <citation type="submission" date="2017-04" db="EMBL/GenBank/DDBJ databases">
        <authorList>
            <person name="Afonso C.L."/>
            <person name="Miller P.J."/>
            <person name="Scott M.A."/>
            <person name="Spackman E."/>
            <person name="Goraichik I."/>
            <person name="Dimitrov K.M."/>
            <person name="Suarez D.L."/>
            <person name="Swayne D.E."/>
        </authorList>
    </citation>
    <scope>NUCLEOTIDE SEQUENCE [LARGE SCALE GENOMIC DNA]</scope>
    <source>
        <strain evidence="2 3">DSM 19625</strain>
    </source>
</reference>
<dbReference type="AlphaFoldDB" id="A0A1W2ERP8"/>
<evidence type="ECO:0000259" key="1">
    <source>
        <dbReference type="Pfam" id="PF13302"/>
    </source>
</evidence>
<sequence length="197" mass="22762">MEGLFIILVYLTKEILMMIISIQPTLENEQIKLIPLTNHDFEGLFHVASDPEIWMQHPNRDRWKREIFQTFFDDAINGKGAFKIIDHSTGEIAGSTRFYDYNKEDNSIFIGYTFFATKYWGTGINPVVKKLMMDYIFQQVDKVYFHVGSTNLRSQIALTKIGAKKVAEQDSSKPGGPLNLKFIYEINKTEKQLRGPL</sequence>
<dbReference type="SUPFAM" id="SSF55729">
    <property type="entry name" value="Acyl-CoA N-acyltransferases (Nat)"/>
    <property type="match status" value="1"/>
</dbReference>
<organism evidence="2 3">
    <name type="scientific">Pedobacter nyackensis</name>
    <dbReference type="NCBI Taxonomy" id="475255"/>
    <lineage>
        <taxon>Bacteria</taxon>
        <taxon>Pseudomonadati</taxon>
        <taxon>Bacteroidota</taxon>
        <taxon>Sphingobacteriia</taxon>
        <taxon>Sphingobacteriales</taxon>
        <taxon>Sphingobacteriaceae</taxon>
        <taxon>Pedobacter</taxon>
    </lineage>
</organism>
<dbReference type="EMBL" id="FWYB01000015">
    <property type="protein sequence ID" value="SMD12351.1"/>
    <property type="molecule type" value="Genomic_DNA"/>
</dbReference>
<dbReference type="Pfam" id="PF13302">
    <property type="entry name" value="Acetyltransf_3"/>
    <property type="match status" value="1"/>
</dbReference>
<evidence type="ECO:0000313" key="2">
    <source>
        <dbReference type="EMBL" id="SMD12351.1"/>
    </source>
</evidence>
<evidence type="ECO:0000313" key="3">
    <source>
        <dbReference type="Proteomes" id="UP000192678"/>
    </source>
</evidence>
<proteinExistence type="predicted"/>
<dbReference type="PANTHER" id="PTHR43610:SF1">
    <property type="entry name" value="N-ACETYLTRANSFERASE DOMAIN-CONTAINING PROTEIN"/>
    <property type="match status" value="1"/>
</dbReference>
<keyword evidence="2" id="KW-0808">Transferase</keyword>
<dbReference type="Gene3D" id="3.40.630.30">
    <property type="match status" value="1"/>
</dbReference>